<evidence type="ECO:0000256" key="2">
    <source>
        <dbReference type="ARBA" id="ARBA00022694"/>
    </source>
</evidence>
<protein>
    <recommendedName>
        <fullName evidence="4">tRNA pseudouridine synthase D</fullName>
        <ecNumber evidence="4">5.4.99.27</ecNumber>
    </recommendedName>
    <alternativeName>
        <fullName evidence="4">tRNA pseudouridine(13) synthase</fullName>
    </alternativeName>
    <alternativeName>
        <fullName evidence="4">tRNA pseudouridylate synthase D</fullName>
    </alternativeName>
    <alternativeName>
        <fullName evidence="4">tRNA-uridine isomerase D</fullName>
    </alternativeName>
</protein>
<accession>A0A517Z767</accession>
<evidence type="ECO:0000313" key="6">
    <source>
        <dbReference type="EMBL" id="QDU38271.1"/>
    </source>
</evidence>
<dbReference type="GO" id="GO:0031119">
    <property type="term" value="P:tRNA pseudouridine synthesis"/>
    <property type="evidence" value="ECO:0007669"/>
    <property type="project" value="UniProtKB-UniRule"/>
</dbReference>
<sequence>MAESLADSVNGAVTYTTADLPGIGGVLKHEPEDFVVEEIPTYEPSGEGEHLFLWVEKQDVAAEQLVGYLSKALGVGRNSIGVAGLKDRRAVTRQYVSVPAGVEEKAAAGIDTHDIRVLKAVRHRNKLHTGHLQGNRFEIVVRNVSEDALARAQAIGEEVSRKGFPNRFGTQRFGRENETLKLGLALLQGKKSPHEIAPGRRKFLSRLALTAVQSALFNAVLDARAADGTLQTVLPGDVMQKVTSGGCFVSTEKDVDQARFDRREIVPTGPLFGVKMKPAGGEVAEREQQVLDRFELPAQQFAAVRRQLPGARRALLAWPKDLEIDEVPEGIRFRFALSSGVYATAMLREFMKSEATDDGS</sequence>
<dbReference type="KEGG" id="mri:Mal4_25980"/>
<keyword evidence="7" id="KW-1185">Reference proteome</keyword>
<dbReference type="CDD" id="cd01291">
    <property type="entry name" value="PseudoU_synth"/>
    <property type="match status" value="1"/>
</dbReference>
<dbReference type="HAMAP" id="MF_01082">
    <property type="entry name" value="TruD"/>
    <property type="match status" value="1"/>
</dbReference>
<name>A0A517Z767_9PLAN</name>
<dbReference type="PROSITE" id="PS01268">
    <property type="entry name" value="UPF0024"/>
    <property type="match status" value="1"/>
</dbReference>
<dbReference type="InterPro" id="IPR020119">
    <property type="entry name" value="PsdUridine_synth_TruD_CS"/>
</dbReference>
<organism evidence="6 7">
    <name type="scientific">Maioricimonas rarisocia</name>
    <dbReference type="NCBI Taxonomy" id="2528026"/>
    <lineage>
        <taxon>Bacteria</taxon>
        <taxon>Pseudomonadati</taxon>
        <taxon>Planctomycetota</taxon>
        <taxon>Planctomycetia</taxon>
        <taxon>Planctomycetales</taxon>
        <taxon>Planctomycetaceae</taxon>
        <taxon>Maioricimonas</taxon>
    </lineage>
</organism>
<dbReference type="PANTHER" id="PTHR47811:SF1">
    <property type="entry name" value="TRNA PSEUDOURIDINE SYNTHASE D"/>
    <property type="match status" value="1"/>
</dbReference>
<comment type="function">
    <text evidence="4">Responsible for synthesis of pseudouridine from uracil-13 in transfer RNAs.</text>
</comment>
<dbReference type="InterPro" id="IPR001656">
    <property type="entry name" value="PsdUridine_synth_TruD"/>
</dbReference>
<dbReference type="InterPro" id="IPR020103">
    <property type="entry name" value="PsdUridine_synth_cat_dom_sf"/>
</dbReference>
<dbReference type="Gene3D" id="3.30.2350.20">
    <property type="entry name" value="TruD, catalytic domain"/>
    <property type="match status" value="1"/>
</dbReference>
<dbReference type="Gene3D" id="3.30.2340.10">
    <property type="entry name" value="TruD, insertion domain"/>
    <property type="match status" value="1"/>
</dbReference>
<dbReference type="RefSeq" id="WP_145369570.1">
    <property type="nucleotide sequence ID" value="NZ_CP036275.1"/>
</dbReference>
<comment type="similarity">
    <text evidence="1 4">Belongs to the pseudouridine synthase TruD family.</text>
</comment>
<evidence type="ECO:0000259" key="5">
    <source>
        <dbReference type="PROSITE" id="PS50984"/>
    </source>
</evidence>
<gene>
    <name evidence="6" type="primary">truD_1</name>
    <name evidence="4" type="synonym">truD</name>
    <name evidence="6" type="ORF">Mal4_25980</name>
</gene>
<proteinExistence type="inferred from homology"/>
<reference evidence="6 7" key="1">
    <citation type="submission" date="2019-02" db="EMBL/GenBank/DDBJ databases">
        <title>Deep-cultivation of Planctomycetes and their phenomic and genomic characterization uncovers novel biology.</title>
        <authorList>
            <person name="Wiegand S."/>
            <person name="Jogler M."/>
            <person name="Boedeker C."/>
            <person name="Pinto D."/>
            <person name="Vollmers J."/>
            <person name="Rivas-Marin E."/>
            <person name="Kohn T."/>
            <person name="Peeters S.H."/>
            <person name="Heuer A."/>
            <person name="Rast P."/>
            <person name="Oberbeckmann S."/>
            <person name="Bunk B."/>
            <person name="Jeske O."/>
            <person name="Meyerdierks A."/>
            <person name="Storesund J.E."/>
            <person name="Kallscheuer N."/>
            <person name="Luecker S."/>
            <person name="Lage O.M."/>
            <person name="Pohl T."/>
            <person name="Merkel B.J."/>
            <person name="Hornburger P."/>
            <person name="Mueller R.-W."/>
            <person name="Bruemmer F."/>
            <person name="Labrenz M."/>
            <person name="Spormann A.M."/>
            <person name="Op den Camp H."/>
            <person name="Overmann J."/>
            <person name="Amann R."/>
            <person name="Jetten M.S.M."/>
            <person name="Mascher T."/>
            <person name="Medema M.H."/>
            <person name="Devos D.P."/>
            <person name="Kaster A.-K."/>
            <person name="Ovreas L."/>
            <person name="Rohde M."/>
            <person name="Galperin M.Y."/>
            <person name="Jogler C."/>
        </authorList>
    </citation>
    <scope>NUCLEOTIDE SEQUENCE [LARGE SCALE GENOMIC DNA]</scope>
    <source>
        <strain evidence="6 7">Mal4</strain>
    </source>
</reference>
<dbReference type="AlphaFoldDB" id="A0A517Z767"/>
<dbReference type="InterPro" id="IPR043165">
    <property type="entry name" value="TruD_insert_sf"/>
</dbReference>
<dbReference type="GO" id="GO:0003723">
    <property type="term" value="F:RNA binding"/>
    <property type="evidence" value="ECO:0007669"/>
    <property type="project" value="InterPro"/>
</dbReference>
<keyword evidence="2 4" id="KW-0819">tRNA processing</keyword>
<dbReference type="InterPro" id="IPR042214">
    <property type="entry name" value="TruD_catalytic"/>
</dbReference>
<dbReference type="Proteomes" id="UP000320496">
    <property type="component" value="Chromosome"/>
</dbReference>
<dbReference type="PROSITE" id="PS50984">
    <property type="entry name" value="TRUD"/>
    <property type="match status" value="1"/>
</dbReference>
<evidence type="ECO:0000256" key="1">
    <source>
        <dbReference type="ARBA" id="ARBA00007953"/>
    </source>
</evidence>
<dbReference type="GO" id="GO:0160150">
    <property type="term" value="F:tRNA pseudouridine(13) synthase activity"/>
    <property type="evidence" value="ECO:0007669"/>
    <property type="project" value="UniProtKB-EC"/>
</dbReference>
<dbReference type="OrthoDB" id="1550679at2"/>
<feature type="domain" description="TRUD" evidence="5">
    <location>
        <begin position="163"/>
        <end position="317"/>
    </location>
</feature>
<dbReference type="EMBL" id="CP036275">
    <property type="protein sequence ID" value="QDU38271.1"/>
    <property type="molecule type" value="Genomic_DNA"/>
</dbReference>
<feature type="active site" description="Nucleophile" evidence="4">
    <location>
        <position position="87"/>
    </location>
</feature>
<keyword evidence="3 4" id="KW-0413">Isomerase</keyword>
<evidence type="ECO:0000256" key="4">
    <source>
        <dbReference type="HAMAP-Rule" id="MF_01082"/>
    </source>
</evidence>
<dbReference type="Pfam" id="PF01142">
    <property type="entry name" value="TruD"/>
    <property type="match status" value="2"/>
</dbReference>
<dbReference type="EC" id="5.4.99.27" evidence="4"/>
<dbReference type="PANTHER" id="PTHR47811">
    <property type="entry name" value="TRNA PSEUDOURIDINE SYNTHASE D"/>
    <property type="match status" value="1"/>
</dbReference>
<evidence type="ECO:0000313" key="7">
    <source>
        <dbReference type="Proteomes" id="UP000320496"/>
    </source>
</evidence>
<dbReference type="InterPro" id="IPR011760">
    <property type="entry name" value="PsdUridine_synth_TruD_insert"/>
</dbReference>
<dbReference type="GO" id="GO:0005829">
    <property type="term" value="C:cytosol"/>
    <property type="evidence" value="ECO:0007669"/>
    <property type="project" value="TreeGrafter"/>
</dbReference>
<dbReference type="SUPFAM" id="SSF55120">
    <property type="entry name" value="Pseudouridine synthase"/>
    <property type="match status" value="1"/>
</dbReference>
<dbReference type="InterPro" id="IPR050170">
    <property type="entry name" value="TruD_pseudoU_synthase"/>
</dbReference>
<evidence type="ECO:0000256" key="3">
    <source>
        <dbReference type="ARBA" id="ARBA00023235"/>
    </source>
</evidence>
<comment type="catalytic activity">
    <reaction evidence="4">
        <text>uridine(13) in tRNA = pseudouridine(13) in tRNA</text>
        <dbReference type="Rhea" id="RHEA:42540"/>
        <dbReference type="Rhea" id="RHEA-COMP:10105"/>
        <dbReference type="Rhea" id="RHEA-COMP:10106"/>
        <dbReference type="ChEBI" id="CHEBI:65314"/>
        <dbReference type="ChEBI" id="CHEBI:65315"/>
        <dbReference type="EC" id="5.4.99.27"/>
    </reaction>
</comment>